<dbReference type="FunFam" id="3.40.50.300:FF:000221">
    <property type="entry name" value="Multidrug ABC transporter ATP-binding protein"/>
    <property type="match status" value="1"/>
</dbReference>
<evidence type="ECO:0000256" key="9">
    <source>
        <dbReference type="SAM" id="Phobius"/>
    </source>
</evidence>
<dbReference type="PROSITE" id="PS50893">
    <property type="entry name" value="ABC_TRANSPORTER_2"/>
    <property type="match status" value="1"/>
</dbReference>
<keyword evidence="6 12" id="KW-0067">ATP-binding</keyword>
<name>A0A3T0D9F1_9FIRM</name>
<feature type="transmembrane region" description="Helical" evidence="9">
    <location>
        <begin position="128"/>
        <end position="150"/>
    </location>
</feature>
<dbReference type="KEGG" id="ccha:ELD05_13655"/>
<dbReference type="CDD" id="cd18542">
    <property type="entry name" value="ABC_6TM_YknU_like"/>
    <property type="match status" value="1"/>
</dbReference>
<dbReference type="GO" id="GO:0016887">
    <property type="term" value="F:ATP hydrolysis activity"/>
    <property type="evidence" value="ECO:0007669"/>
    <property type="project" value="InterPro"/>
</dbReference>
<evidence type="ECO:0000313" key="12">
    <source>
        <dbReference type="EMBL" id="AZT91549.1"/>
    </source>
</evidence>
<feature type="domain" description="ABC transmembrane type-1" evidence="11">
    <location>
        <begin position="19"/>
        <end position="301"/>
    </location>
</feature>
<evidence type="ECO:0000313" key="13">
    <source>
        <dbReference type="Proteomes" id="UP000282930"/>
    </source>
</evidence>
<gene>
    <name evidence="12" type="ORF">ELD05_13655</name>
</gene>
<evidence type="ECO:0000256" key="2">
    <source>
        <dbReference type="ARBA" id="ARBA00022448"/>
    </source>
</evidence>
<dbReference type="InterPro" id="IPR039421">
    <property type="entry name" value="Type_1_exporter"/>
</dbReference>
<dbReference type="InterPro" id="IPR017871">
    <property type="entry name" value="ABC_transporter-like_CS"/>
</dbReference>
<evidence type="ECO:0000256" key="6">
    <source>
        <dbReference type="ARBA" id="ARBA00022840"/>
    </source>
</evidence>
<dbReference type="InterPro" id="IPR003593">
    <property type="entry name" value="AAA+_ATPase"/>
</dbReference>
<dbReference type="RefSeq" id="WP_127352855.1">
    <property type="nucleotide sequence ID" value="NZ_CP034791.1"/>
</dbReference>
<evidence type="ECO:0000256" key="3">
    <source>
        <dbReference type="ARBA" id="ARBA00022475"/>
    </source>
</evidence>
<keyword evidence="4 9" id="KW-0812">Transmembrane</keyword>
<keyword evidence="8 9" id="KW-0472">Membrane</keyword>
<evidence type="ECO:0000256" key="7">
    <source>
        <dbReference type="ARBA" id="ARBA00022989"/>
    </source>
</evidence>
<evidence type="ECO:0000259" key="10">
    <source>
        <dbReference type="PROSITE" id="PS50893"/>
    </source>
</evidence>
<feature type="transmembrane region" description="Helical" evidence="9">
    <location>
        <begin position="55"/>
        <end position="75"/>
    </location>
</feature>
<dbReference type="InterPro" id="IPR036640">
    <property type="entry name" value="ABC1_TM_sf"/>
</dbReference>
<keyword evidence="2" id="KW-0813">Transport</keyword>
<evidence type="ECO:0000256" key="5">
    <source>
        <dbReference type="ARBA" id="ARBA00022741"/>
    </source>
</evidence>
<dbReference type="SMART" id="SM00382">
    <property type="entry name" value="AAA"/>
    <property type="match status" value="1"/>
</dbReference>
<dbReference type="AlphaFoldDB" id="A0A3T0D9F1"/>
<dbReference type="PANTHER" id="PTHR43394">
    <property type="entry name" value="ATP-DEPENDENT PERMEASE MDL1, MITOCHONDRIAL"/>
    <property type="match status" value="1"/>
</dbReference>
<sequence>MDYLKRILKYLDEYKFLVVLSLIFSLISIFCNMTVPKVSKHIIDDVLIAKHFDELSNLAVLVAGLVLIRAFCNYFQGYIFEYTSQKVIYLLRDQIYTKLQYQSFEYFDKASTGAIMNRMVGDLEAIRVFLNQSFVQVITITITIVSALSIMFSMNVLLSVLTISTAPLIYLNVRSLAKKLHPTFKSIRIAFEKLTSKVQENITGIRVVKAFGNEDFEKKSFEKVAYEFTEKNIEAADIRSYHNPLANFLNGLNSVIILVVGGYLAIKGKLSIGTLFAFVSYVNIFSTPIGNIQNLVNQWQNAFASLEKIFEVLDSDIAIKSPKNGIRLKDVKGDIKFIDVYFKYNQHYVLKGINLHIKPGEVVAILGSTGSGKSSLINLLARFYDCTKGSILIDDINVKDIRLCSLRKNIGIIMQETFIFSDTIAANIAFGKPDATLDEIKWAAKLAQADEFIERLPQGYDTVVGERGVGLSGGQKQRIAIARALIYNPKILILDDATSSLDFETEAEIQKTLQDVIKGRTTIIITHRISQLVVNADRIIYMSDGRIVEEGTHEELMKLKGRYYAAFKKQLLERLNSLPA</sequence>
<comment type="subcellular location">
    <subcellularLocation>
        <location evidence="1">Cell membrane</location>
        <topology evidence="1">Multi-pass membrane protein</topology>
    </subcellularLocation>
</comment>
<dbReference type="GO" id="GO:0005886">
    <property type="term" value="C:plasma membrane"/>
    <property type="evidence" value="ECO:0007669"/>
    <property type="project" value="UniProtKB-SubCell"/>
</dbReference>
<dbReference type="InterPro" id="IPR003439">
    <property type="entry name" value="ABC_transporter-like_ATP-bd"/>
</dbReference>
<feature type="transmembrane region" description="Helical" evidence="9">
    <location>
        <begin position="156"/>
        <end position="173"/>
    </location>
</feature>
<evidence type="ECO:0000256" key="1">
    <source>
        <dbReference type="ARBA" id="ARBA00004651"/>
    </source>
</evidence>
<dbReference type="Pfam" id="PF00664">
    <property type="entry name" value="ABC_membrane"/>
    <property type="match status" value="1"/>
</dbReference>
<keyword evidence="5" id="KW-0547">Nucleotide-binding</keyword>
<accession>A0A3T0D9F1</accession>
<dbReference type="Proteomes" id="UP000282930">
    <property type="component" value="Chromosome"/>
</dbReference>
<evidence type="ECO:0000256" key="4">
    <source>
        <dbReference type="ARBA" id="ARBA00022692"/>
    </source>
</evidence>
<dbReference type="EMBL" id="CP034791">
    <property type="protein sequence ID" value="AZT91549.1"/>
    <property type="molecule type" value="Genomic_DNA"/>
</dbReference>
<dbReference type="PROSITE" id="PS50929">
    <property type="entry name" value="ABC_TM1F"/>
    <property type="match status" value="1"/>
</dbReference>
<feature type="transmembrane region" description="Helical" evidence="9">
    <location>
        <begin position="16"/>
        <end position="35"/>
    </location>
</feature>
<dbReference type="Pfam" id="PF00005">
    <property type="entry name" value="ABC_tran"/>
    <property type="match status" value="1"/>
</dbReference>
<dbReference type="Gene3D" id="1.20.1560.10">
    <property type="entry name" value="ABC transporter type 1, transmembrane domain"/>
    <property type="match status" value="1"/>
</dbReference>
<dbReference type="SUPFAM" id="SSF90123">
    <property type="entry name" value="ABC transporter transmembrane region"/>
    <property type="match status" value="1"/>
</dbReference>
<protein>
    <submittedName>
        <fullName evidence="12">ABC transporter ATP-binding protein</fullName>
    </submittedName>
</protein>
<dbReference type="InterPro" id="IPR027417">
    <property type="entry name" value="P-loop_NTPase"/>
</dbReference>
<dbReference type="PANTHER" id="PTHR43394:SF1">
    <property type="entry name" value="ATP-BINDING CASSETTE SUB-FAMILY B MEMBER 10, MITOCHONDRIAL"/>
    <property type="match status" value="1"/>
</dbReference>
<dbReference type="InterPro" id="IPR011527">
    <property type="entry name" value="ABC1_TM_dom"/>
</dbReference>
<organism evidence="12 13">
    <name type="scientific">Caldicellulosiruptor changbaiensis</name>
    <dbReference type="NCBI Taxonomy" id="1222016"/>
    <lineage>
        <taxon>Bacteria</taxon>
        <taxon>Bacillati</taxon>
        <taxon>Bacillota</taxon>
        <taxon>Bacillota incertae sedis</taxon>
        <taxon>Caldicellulosiruptorales</taxon>
        <taxon>Caldicellulosiruptoraceae</taxon>
        <taxon>Caldicellulosiruptor</taxon>
    </lineage>
</organism>
<proteinExistence type="predicted"/>
<dbReference type="GO" id="GO:0005524">
    <property type="term" value="F:ATP binding"/>
    <property type="evidence" value="ECO:0007669"/>
    <property type="project" value="UniProtKB-KW"/>
</dbReference>
<keyword evidence="13" id="KW-1185">Reference proteome</keyword>
<keyword evidence="7 9" id="KW-1133">Transmembrane helix</keyword>
<dbReference type="Gene3D" id="3.40.50.300">
    <property type="entry name" value="P-loop containing nucleotide triphosphate hydrolases"/>
    <property type="match status" value="1"/>
</dbReference>
<evidence type="ECO:0000259" key="11">
    <source>
        <dbReference type="PROSITE" id="PS50929"/>
    </source>
</evidence>
<dbReference type="GO" id="GO:0015421">
    <property type="term" value="F:ABC-type oligopeptide transporter activity"/>
    <property type="evidence" value="ECO:0007669"/>
    <property type="project" value="TreeGrafter"/>
</dbReference>
<reference evidence="12 13" key="1">
    <citation type="submission" date="2018-12" db="EMBL/GenBank/DDBJ databases">
        <title>Genome sequence from the cellulolytic species, Caldicellulosiruptor changbaiensis.</title>
        <authorList>
            <person name="Blumer-Schuette S.E."/>
            <person name="Mendoza C."/>
        </authorList>
    </citation>
    <scope>NUCLEOTIDE SEQUENCE [LARGE SCALE GENOMIC DNA]</scope>
    <source>
        <strain evidence="12 13">CBS-Z</strain>
    </source>
</reference>
<keyword evidence="3" id="KW-1003">Cell membrane</keyword>
<feature type="transmembrane region" description="Helical" evidence="9">
    <location>
        <begin position="248"/>
        <end position="266"/>
    </location>
</feature>
<feature type="domain" description="ABC transporter" evidence="10">
    <location>
        <begin position="335"/>
        <end position="569"/>
    </location>
</feature>
<dbReference type="PROSITE" id="PS00211">
    <property type="entry name" value="ABC_TRANSPORTER_1"/>
    <property type="match status" value="1"/>
</dbReference>
<dbReference type="SUPFAM" id="SSF52540">
    <property type="entry name" value="P-loop containing nucleoside triphosphate hydrolases"/>
    <property type="match status" value="1"/>
</dbReference>
<evidence type="ECO:0000256" key="8">
    <source>
        <dbReference type="ARBA" id="ARBA00023136"/>
    </source>
</evidence>